<keyword evidence="5 7" id="KW-0687">Ribonucleoprotein</keyword>
<dbReference type="SUPFAM" id="SSF46911">
    <property type="entry name" value="Ribosomal protein S18"/>
    <property type="match status" value="1"/>
</dbReference>
<dbReference type="GO" id="GO:0003735">
    <property type="term" value="F:structural constituent of ribosome"/>
    <property type="evidence" value="ECO:0007669"/>
    <property type="project" value="InterPro"/>
</dbReference>
<dbReference type="Gene3D" id="4.10.640.10">
    <property type="entry name" value="Ribosomal protein S18"/>
    <property type="match status" value="1"/>
</dbReference>
<dbReference type="PROSITE" id="PS00057">
    <property type="entry name" value="RIBOSOMAL_S18"/>
    <property type="match status" value="1"/>
</dbReference>
<gene>
    <name evidence="7 9" type="primary">rpsR</name>
    <name evidence="9" type="ORF">N788_02460</name>
</gene>
<organism evidence="9 10">
    <name type="scientific">Arenimonas donghaensis DSM 18148 = HO3-R19</name>
    <dbReference type="NCBI Taxonomy" id="1121014"/>
    <lineage>
        <taxon>Bacteria</taxon>
        <taxon>Pseudomonadati</taxon>
        <taxon>Pseudomonadota</taxon>
        <taxon>Gammaproteobacteria</taxon>
        <taxon>Lysobacterales</taxon>
        <taxon>Lysobacteraceae</taxon>
        <taxon>Arenimonas</taxon>
    </lineage>
</organism>
<evidence type="ECO:0000256" key="1">
    <source>
        <dbReference type="ARBA" id="ARBA00005589"/>
    </source>
</evidence>
<dbReference type="PANTHER" id="PTHR13479">
    <property type="entry name" value="30S RIBOSOMAL PROTEIN S18"/>
    <property type="match status" value="1"/>
</dbReference>
<dbReference type="PATRIC" id="fig|1121014.3.peg.466"/>
<dbReference type="OrthoDB" id="9812008at2"/>
<comment type="similarity">
    <text evidence="1 7 8">Belongs to the bacterial ribosomal protein bS18 family.</text>
</comment>
<sequence length="76" mass="9038">MSKFFRRRKFCKFTAEGVKEIDYKDLNTLRQYLTENGKIVPSRITGTKAKYQRQLQTAIKRARELALIPYTDNHQN</sequence>
<dbReference type="GO" id="GO:0022627">
    <property type="term" value="C:cytosolic small ribosomal subunit"/>
    <property type="evidence" value="ECO:0007669"/>
    <property type="project" value="TreeGrafter"/>
</dbReference>
<reference evidence="9 10" key="2">
    <citation type="journal article" date="2015" name="Stand. Genomic Sci.">
        <title>High quality draft genomic sequence of Arenimonas donghaensis DSM 18148(T).</title>
        <authorList>
            <person name="Chen F."/>
            <person name="Wang H."/>
            <person name="Cao Y."/>
            <person name="Li X."/>
            <person name="Wang G."/>
        </authorList>
    </citation>
    <scope>NUCLEOTIDE SEQUENCE [LARGE SCALE GENOMIC DNA]</scope>
    <source>
        <strain evidence="9 10">HO3-R19</strain>
    </source>
</reference>
<reference evidence="10" key="1">
    <citation type="submission" date="2013-08" db="EMBL/GenBank/DDBJ databases">
        <title>Genome sequencing of Arenimonas donghaensis.</title>
        <authorList>
            <person name="Chen F."/>
            <person name="Wang G."/>
        </authorList>
    </citation>
    <scope>NUCLEOTIDE SEQUENCE [LARGE SCALE GENOMIC DNA]</scope>
    <source>
        <strain evidence="10">HO3-R19</strain>
    </source>
</reference>
<dbReference type="InterPro" id="IPR036870">
    <property type="entry name" value="Ribosomal_bS18_sf"/>
</dbReference>
<dbReference type="HAMAP" id="MF_00270">
    <property type="entry name" value="Ribosomal_bS18"/>
    <property type="match status" value="1"/>
</dbReference>
<dbReference type="RefSeq" id="WP_034220475.1">
    <property type="nucleotide sequence ID" value="NZ_AVCJ01000001.1"/>
</dbReference>
<protein>
    <recommendedName>
        <fullName evidence="6 7">Small ribosomal subunit protein bS18</fullName>
    </recommendedName>
</protein>
<keyword evidence="10" id="KW-1185">Reference proteome</keyword>
<evidence type="ECO:0000256" key="3">
    <source>
        <dbReference type="ARBA" id="ARBA00022884"/>
    </source>
</evidence>
<dbReference type="InterPro" id="IPR018275">
    <property type="entry name" value="Ribosomal_bS18_CS"/>
</dbReference>
<evidence type="ECO:0000256" key="5">
    <source>
        <dbReference type="ARBA" id="ARBA00023274"/>
    </source>
</evidence>
<keyword evidence="2 7" id="KW-0699">rRNA-binding</keyword>
<dbReference type="NCBIfam" id="TIGR00165">
    <property type="entry name" value="S18"/>
    <property type="match status" value="1"/>
</dbReference>
<comment type="caution">
    <text evidence="9">The sequence shown here is derived from an EMBL/GenBank/DDBJ whole genome shotgun (WGS) entry which is preliminary data.</text>
</comment>
<dbReference type="STRING" id="1121014.N788_02460"/>
<dbReference type="Pfam" id="PF01084">
    <property type="entry name" value="Ribosomal_S18"/>
    <property type="match status" value="1"/>
</dbReference>
<name>A0A087MMF4_9GAMM</name>
<evidence type="ECO:0000256" key="8">
    <source>
        <dbReference type="RuleBase" id="RU003910"/>
    </source>
</evidence>
<comment type="function">
    <text evidence="7">Binds as a heterodimer with protein bS6 to the central domain of the 16S rRNA, where it helps stabilize the platform of the 30S subunit.</text>
</comment>
<dbReference type="InterPro" id="IPR001648">
    <property type="entry name" value="Ribosomal_bS18"/>
</dbReference>
<dbReference type="Proteomes" id="UP000029085">
    <property type="component" value="Unassembled WGS sequence"/>
</dbReference>
<dbReference type="GO" id="GO:0070181">
    <property type="term" value="F:small ribosomal subunit rRNA binding"/>
    <property type="evidence" value="ECO:0007669"/>
    <property type="project" value="TreeGrafter"/>
</dbReference>
<comment type="subunit">
    <text evidence="7">Part of the 30S ribosomal subunit. Forms a tight heterodimer with protein bS6.</text>
</comment>
<evidence type="ECO:0000313" key="10">
    <source>
        <dbReference type="Proteomes" id="UP000029085"/>
    </source>
</evidence>
<evidence type="ECO:0000256" key="4">
    <source>
        <dbReference type="ARBA" id="ARBA00022980"/>
    </source>
</evidence>
<evidence type="ECO:0000313" key="9">
    <source>
        <dbReference type="EMBL" id="KFL38057.1"/>
    </source>
</evidence>
<evidence type="ECO:0000256" key="2">
    <source>
        <dbReference type="ARBA" id="ARBA00022730"/>
    </source>
</evidence>
<proteinExistence type="inferred from homology"/>
<evidence type="ECO:0000256" key="7">
    <source>
        <dbReference type="HAMAP-Rule" id="MF_00270"/>
    </source>
</evidence>
<dbReference type="FunFam" id="4.10.640.10:FF:000001">
    <property type="entry name" value="30S ribosomal protein S18"/>
    <property type="match status" value="1"/>
</dbReference>
<dbReference type="GO" id="GO:0006412">
    <property type="term" value="P:translation"/>
    <property type="evidence" value="ECO:0007669"/>
    <property type="project" value="UniProtKB-UniRule"/>
</dbReference>
<dbReference type="AlphaFoldDB" id="A0A087MMF4"/>
<dbReference type="PRINTS" id="PR00974">
    <property type="entry name" value="RIBOSOMALS18"/>
</dbReference>
<accession>A0A087MMF4</accession>
<evidence type="ECO:0000256" key="6">
    <source>
        <dbReference type="ARBA" id="ARBA00035141"/>
    </source>
</evidence>
<dbReference type="PANTHER" id="PTHR13479:SF40">
    <property type="entry name" value="SMALL RIBOSOMAL SUBUNIT PROTEIN BS18M"/>
    <property type="match status" value="1"/>
</dbReference>
<keyword evidence="3 7" id="KW-0694">RNA-binding</keyword>
<keyword evidence="4 7" id="KW-0689">Ribosomal protein</keyword>
<dbReference type="EMBL" id="AVCJ01000001">
    <property type="protein sequence ID" value="KFL38057.1"/>
    <property type="molecule type" value="Genomic_DNA"/>
</dbReference>